<dbReference type="Proteomes" id="UP000183407">
    <property type="component" value="Unassembled WGS sequence"/>
</dbReference>
<protein>
    <submittedName>
        <fullName evidence="2">Acyl-CoA synthetase (NDP forming)</fullName>
    </submittedName>
</protein>
<dbReference type="Pfam" id="PF13380">
    <property type="entry name" value="CoA_binding_2"/>
    <property type="match status" value="1"/>
</dbReference>
<evidence type="ECO:0000313" key="3">
    <source>
        <dbReference type="Proteomes" id="UP000183407"/>
    </source>
</evidence>
<dbReference type="Pfam" id="PF13607">
    <property type="entry name" value="Succ_CoA_lig"/>
    <property type="match status" value="1"/>
</dbReference>
<accession>A0A1H4JN28</accession>
<organism evidence="2 3">
    <name type="scientific">Rhodococcus jostii</name>
    <dbReference type="NCBI Taxonomy" id="132919"/>
    <lineage>
        <taxon>Bacteria</taxon>
        <taxon>Bacillati</taxon>
        <taxon>Actinomycetota</taxon>
        <taxon>Actinomycetes</taxon>
        <taxon>Mycobacteriales</taxon>
        <taxon>Nocardiaceae</taxon>
        <taxon>Rhodococcus</taxon>
    </lineage>
</organism>
<dbReference type="AlphaFoldDB" id="A0A1H4JN28"/>
<dbReference type="SUPFAM" id="SSF51735">
    <property type="entry name" value="NAD(P)-binding Rossmann-fold domains"/>
    <property type="match status" value="1"/>
</dbReference>
<evidence type="ECO:0000259" key="1">
    <source>
        <dbReference type="SMART" id="SM00881"/>
    </source>
</evidence>
<reference evidence="3" key="1">
    <citation type="submission" date="2016-10" db="EMBL/GenBank/DDBJ databases">
        <authorList>
            <person name="Varghese N."/>
        </authorList>
    </citation>
    <scope>NUCLEOTIDE SEQUENCE [LARGE SCALE GENOMIC DNA]</scope>
    <source>
        <strain evidence="3">DSM 44719</strain>
    </source>
</reference>
<dbReference type="Pfam" id="PF19045">
    <property type="entry name" value="Ligase_CoA_2"/>
    <property type="match status" value="1"/>
</dbReference>
<sequence>MLIQPERLVDELLFEPRSIAIIGASDDPAKISGRPLDYLRRFGFAGKIYPVNANREVVQGVPAFRSLTDIGVPVDLALVVTPAASVPAALIECASAGVGIAVVFASGFSEIGGADADALQRELDRIVSTTSLRVIGPNCLGAFAVPTSTFATFSSAFDEASDVSDDPIGLVSQSGAVGSFIYSTLVGCGAGVRYFANTGNESDVTVPEVLLNLLRRDDVRMAIGHIEGLRDPALLVRAAQTALDSAKPLIVLKAGRTSEGQRAVAAHTASVAGIDSEFEDIVRRYGLVRVHGMEDAVDAVLAFRPERRCAGRRLTIVTLSGGAAALATDAAVEAGLAVEEWNGEARQDMATILPSFGSSANPLDLTGALLNDPAMLAAVLDSVSRHDRTDMVLVVLGNADRGSEEIVECLRRAYATTDKPFAVSWTGGSGRPRQKLLKLGIPTYTDPNRAVRALSHLARHTSFLADEGRGL</sequence>
<dbReference type="SUPFAM" id="SSF52210">
    <property type="entry name" value="Succinyl-CoA synthetase domains"/>
    <property type="match status" value="2"/>
</dbReference>
<dbReference type="OrthoDB" id="190266at2"/>
<evidence type="ECO:0000313" key="2">
    <source>
        <dbReference type="EMBL" id="SEB47276.1"/>
    </source>
</evidence>
<gene>
    <name evidence="2" type="ORF">SAMN04490220_0990</name>
</gene>
<dbReference type="RefSeq" id="WP_073369955.1">
    <property type="nucleotide sequence ID" value="NZ_FNTL01000003.1"/>
</dbReference>
<dbReference type="InterPro" id="IPR036291">
    <property type="entry name" value="NAD(P)-bd_dom_sf"/>
</dbReference>
<dbReference type="EMBL" id="FNTL01000003">
    <property type="protein sequence ID" value="SEB47276.1"/>
    <property type="molecule type" value="Genomic_DNA"/>
</dbReference>
<dbReference type="SMART" id="SM00881">
    <property type="entry name" value="CoA_binding"/>
    <property type="match status" value="1"/>
</dbReference>
<dbReference type="InterPro" id="IPR016102">
    <property type="entry name" value="Succinyl-CoA_synth-like"/>
</dbReference>
<dbReference type="InterPro" id="IPR003781">
    <property type="entry name" value="CoA-bd"/>
</dbReference>
<dbReference type="InterPro" id="IPR032875">
    <property type="entry name" value="Succ_CoA_lig_flav_dom"/>
</dbReference>
<dbReference type="InterPro" id="IPR043938">
    <property type="entry name" value="Ligase_CoA_dom"/>
</dbReference>
<dbReference type="GO" id="GO:0043758">
    <property type="term" value="F:acetate-CoA ligase (ADP-forming) activity"/>
    <property type="evidence" value="ECO:0007669"/>
    <property type="project" value="InterPro"/>
</dbReference>
<dbReference type="PANTHER" id="PTHR42793:SF4">
    <property type="entry name" value="BLL6376 PROTEIN"/>
    <property type="match status" value="1"/>
</dbReference>
<dbReference type="Gene3D" id="3.40.50.720">
    <property type="entry name" value="NAD(P)-binding Rossmann-like Domain"/>
    <property type="match status" value="1"/>
</dbReference>
<proteinExistence type="predicted"/>
<feature type="domain" description="CoA-binding" evidence="1">
    <location>
        <begin position="13"/>
        <end position="108"/>
    </location>
</feature>
<dbReference type="Gene3D" id="3.40.50.261">
    <property type="entry name" value="Succinyl-CoA synthetase domains"/>
    <property type="match status" value="2"/>
</dbReference>
<name>A0A1H4JN28_RHOJO</name>
<dbReference type="PANTHER" id="PTHR42793">
    <property type="entry name" value="COA BINDING DOMAIN CONTAINING PROTEIN"/>
    <property type="match status" value="1"/>
</dbReference>